<dbReference type="InterPro" id="IPR017972">
    <property type="entry name" value="Cyt_P450_CS"/>
</dbReference>
<evidence type="ECO:0000256" key="5">
    <source>
        <dbReference type="ARBA" id="ARBA00022723"/>
    </source>
</evidence>
<dbReference type="SUPFAM" id="SSF48264">
    <property type="entry name" value="Cytochrome P450"/>
    <property type="match status" value="1"/>
</dbReference>
<proteinExistence type="inferred from homology"/>
<evidence type="ECO:0000256" key="11">
    <source>
        <dbReference type="SAM" id="MobiDB-lite"/>
    </source>
</evidence>
<comment type="similarity">
    <text evidence="3 10">Belongs to the cytochrome P450 family.</text>
</comment>
<keyword evidence="5 9" id="KW-0479">Metal-binding</keyword>
<evidence type="ECO:0000256" key="8">
    <source>
        <dbReference type="ARBA" id="ARBA00023033"/>
    </source>
</evidence>
<dbReference type="PANTHER" id="PTHR46300">
    <property type="entry name" value="P450, PUTATIVE (EUROFUNG)-RELATED-RELATED"/>
    <property type="match status" value="1"/>
</dbReference>
<evidence type="ECO:0000256" key="6">
    <source>
        <dbReference type="ARBA" id="ARBA00023002"/>
    </source>
</evidence>
<keyword evidence="6 10" id="KW-0560">Oxidoreductase</keyword>
<evidence type="ECO:0000256" key="9">
    <source>
        <dbReference type="PIRSR" id="PIRSR602401-1"/>
    </source>
</evidence>
<dbReference type="GO" id="GO:0020037">
    <property type="term" value="F:heme binding"/>
    <property type="evidence" value="ECO:0007669"/>
    <property type="project" value="InterPro"/>
</dbReference>
<gene>
    <name evidence="13" type="ORF">D9613_012490</name>
</gene>
<keyword evidence="14" id="KW-1185">Reference proteome</keyword>
<organism evidence="13 14">
    <name type="scientific">Agrocybe pediades</name>
    <dbReference type="NCBI Taxonomy" id="84607"/>
    <lineage>
        <taxon>Eukaryota</taxon>
        <taxon>Fungi</taxon>
        <taxon>Dikarya</taxon>
        <taxon>Basidiomycota</taxon>
        <taxon>Agaricomycotina</taxon>
        <taxon>Agaricomycetes</taxon>
        <taxon>Agaricomycetidae</taxon>
        <taxon>Agaricales</taxon>
        <taxon>Agaricineae</taxon>
        <taxon>Strophariaceae</taxon>
        <taxon>Agrocybe</taxon>
    </lineage>
</organism>
<evidence type="ECO:0000256" key="3">
    <source>
        <dbReference type="ARBA" id="ARBA00010617"/>
    </source>
</evidence>
<dbReference type="PANTHER" id="PTHR46300:SF1">
    <property type="entry name" value="P450, PUTATIVE (EUROFUNG)-RELATED"/>
    <property type="match status" value="1"/>
</dbReference>
<sequence>MSDEALIQTGTTLFLKFNPKLALVVLGFVVAYLYVTDNRFTTARNGLPMPPGPPQSFLKVPIGWKSRAKAGAKDAPTYKKFAALNKIYGPIISFYQGSTPVVVLGTIKAATELLDKKGSIYSSRPRNIMAGELLSGNMRGLGMPYGQRWRNYRLVMHAGMNIEASNGYKALQSLESKILLKDLFLERDSAKYAAHLRRFAISIVCFVGYGMRVESLDDPIVVSQQAADECLTRMSVPGQYIVESWPILLKLPKFMQWFRREPLAQRARDTELYMGLMESVRARLSRGEAPPSVATRALEKQATFGLTDLETAYALSAPFAAGVGSTLAVLDVFFLAMLHYPEVMKKAQAEIDSVVGEGRLPEFEDADSLPYVKAIVKETLRWKPIAPHGVPHSVIADDVYEDKYFIPRGSTVIANVYSMSKDEEAFPSANEFKPERSLNDNGPSSSSSSSSSMFFFGFGRRICPGMHIAQNSLFIVIIRILWAYNVVLQKDAGGNPVPMPDVDDLVGGLVVRPRNVPFYLEDRRRGTSVAGLVLEEGRKAEEEVKSFMM</sequence>
<comment type="caution">
    <text evidence="13">The sequence shown here is derived from an EMBL/GenBank/DDBJ whole genome shotgun (WGS) entry which is preliminary data.</text>
</comment>
<dbReference type="Gene3D" id="1.10.630.10">
    <property type="entry name" value="Cytochrome P450"/>
    <property type="match status" value="1"/>
</dbReference>
<dbReference type="CDD" id="cd11065">
    <property type="entry name" value="CYP64-like"/>
    <property type="match status" value="1"/>
</dbReference>
<protein>
    <recommendedName>
        <fullName evidence="15">Cytochrome P450</fullName>
    </recommendedName>
</protein>
<evidence type="ECO:0000313" key="14">
    <source>
        <dbReference type="Proteomes" id="UP000521872"/>
    </source>
</evidence>
<comment type="cofactor">
    <cofactor evidence="1 9">
        <name>heme</name>
        <dbReference type="ChEBI" id="CHEBI:30413"/>
    </cofactor>
</comment>
<evidence type="ECO:0000256" key="2">
    <source>
        <dbReference type="ARBA" id="ARBA00005179"/>
    </source>
</evidence>
<dbReference type="InterPro" id="IPR050364">
    <property type="entry name" value="Cytochrome_P450_fung"/>
</dbReference>
<dbReference type="PRINTS" id="PR00385">
    <property type="entry name" value="P450"/>
</dbReference>
<dbReference type="Proteomes" id="UP000521872">
    <property type="component" value="Unassembled WGS sequence"/>
</dbReference>
<keyword evidence="8 10" id="KW-0503">Monooxygenase</keyword>
<dbReference type="AlphaFoldDB" id="A0A8H4VPK5"/>
<evidence type="ECO:0000256" key="1">
    <source>
        <dbReference type="ARBA" id="ARBA00001971"/>
    </source>
</evidence>
<dbReference type="GO" id="GO:0004497">
    <property type="term" value="F:monooxygenase activity"/>
    <property type="evidence" value="ECO:0007669"/>
    <property type="project" value="UniProtKB-KW"/>
</dbReference>
<keyword evidence="12" id="KW-0472">Membrane</keyword>
<dbReference type="GO" id="GO:0016705">
    <property type="term" value="F:oxidoreductase activity, acting on paired donors, with incorporation or reduction of molecular oxygen"/>
    <property type="evidence" value="ECO:0007669"/>
    <property type="project" value="InterPro"/>
</dbReference>
<feature type="region of interest" description="Disordered" evidence="11">
    <location>
        <begin position="428"/>
        <end position="449"/>
    </location>
</feature>
<evidence type="ECO:0000313" key="13">
    <source>
        <dbReference type="EMBL" id="KAF4615675.1"/>
    </source>
</evidence>
<evidence type="ECO:0000256" key="10">
    <source>
        <dbReference type="RuleBase" id="RU000461"/>
    </source>
</evidence>
<dbReference type="GO" id="GO:0005506">
    <property type="term" value="F:iron ion binding"/>
    <property type="evidence" value="ECO:0007669"/>
    <property type="project" value="InterPro"/>
</dbReference>
<keyword evidence="7 9" id="KW-0408">Iron</keyword>
<evidence type="ECO:0000256" key="4">
    <source>
        <dbReference type="ARBA" id="ARBA00022617"/>
    </source>
</evidence>
<accession>A0A8H4VPK5</accession>
<evidence type="ECO:0000256" key="12">
    <source>
        <dbReference type="SAM" id="Phobius"/>
    </source>
</evidence>
<reference evidence="13 14" key="1">
    <citation type="submission" date="2019-12" db="EMBL/GenBank/DDBJ databases">
        <authorList>
            <person name="Floudas D."/>
            <person name="Bentzer J."/>
            <person name="Ahren D."/>
            <person name="Johansson T."/>
            <person name="Persson P."/>
            <person name="Tunlid A."/>
        </authorList>
    </citation>
    <scope>NUCLEOTIDE SEQUENCE [LARGE SCALE GENOMIC DNA]</scope>
    <source>
        <strain evidence="13 14">CBS 102.39</strain>
    </source>
</reference>
<name>A0A8H4VPK5_9AGAR</name>
<keyword evidence="12" id="KW-1133">Transmembrane helix</keyword>
<keyword evidence="12" id="KW-0812">Transmembrane</keyword>
<comment type="pathway">
    <text evidence="2">Secondary metabolite biosynthesis.</text>
</comment>
<dbReference type="Pfam" id="PF00067">
    <property type="entry name" value="p450"/>
    <property type="match status" value="1"/>
</dbReference>
<feature type="transmembrane region" description="Helical" evidence="12">
    <location>
        <begin position="17"/>
        <end position="35"/>
    </location>
</feature>
<evidence type="ECO:0008006" key="15">
    <source>
        <dbReference type="Google" id="ProtNLM"/>
    </source>
</evidence>
<dbReference type="InterPro" id="IPR001128">
    <property type="entry name" value="Cyt_P450"/>
</dbReference>
<dbReference type="InterPro" id="IPR036396">
    <property type="entry name" value="Cyt_P450_sf"/>
</dbReference>
<dbReference type="PROSITE" id="PS00086">
    <property type="entry name" value="CYTOCHROME_P450"/>
    <property type="match status" value="1"/>
</dbReference>
<dbReference type="EMBL" id="JAACJL010000034">
    <property type="protein sequence ID" value="KAF4615675.1"/>
    <property type="molecule type" value="Genomic_DNA"/>
</dbReference>
<dbReference type="PRINTS" id="PR00463">
    <property type="entry name" value="EP450I"/>
</dbReference>
<keyword evidence="4 9" id="KW-0349">Heme</keyword>
<evidence type="ECO:0000256" key="7">
    <source>
        <dbReference type="ARBA" id="ARBA00023004"/>
    </source>
</evidence>
<feature type="binding site" description="axial binding residue" evidence="9">
    <location>
        <position position="463"/>
    </location>
    <ligand>
        <name>heme</name>
        <dbReference type="ChEBI" id="CHEBI:30413"/>
    </ligand>
    <ligandPart>
        <name>Fe</name>
        <dbReference type="ChEBI" id="CHEBI:18248"/>
    </ligandPart>
</feature>
<dbReference type="InterPro" id="IPR002401">
    <property type="entry name" value="Cyt_P450_E_grp-I"/>
</dbReference>